<proteinExistence type="predicted"/>
<dbReference type="InterPro" id="IPR009291">
    <property type="entry name" value="Vps62"/>
</dbReference>
<dbReference type="Pfam" id="PF06101">
    <property type="entry name" value="Vps62"/>
    <property type="match status" value="1"/>
</dbReference>
<protein>
    <submittedName>
        <fullName evidence="1">Uncharacterized protein</fullName>
    </submittedName>
</protein>
<evidence type="ECO:0000313" key="2">
    <source>
        <dbReference type="Proteomes" id="UP000886595"/>
    </source>
</evidence>
<sequence>MGFSIFKPINLPANFFKLGFYAQPNNQKLFGWILVARDVSGSNLRPPVDYIEVGNTASLDIKQDGFAYFWQPVCLKGYQAVGVFVTTSSRKPPLKQESISCVRSELTEQSEADTLVWGFKGTSVVNLRPVQRGTQATGVYTGRNKPVVYSSLHGHAMFPKPGLVLQGKGKNGLRNDMARSDKVLDCGKGYEVIGGPWGVVEPPWTSYLRKWGPRTRYKMEKPIKTFVKILPEFVRNRLRNLIRRVPYVMLGEEGPTGPKTKLTWTGDEKYT</sequence>
<dbReference type="PANTHER" id="PTHR48152:SF2">
    <property type="entry name" value="F1C9.34 PROTEIN-RELATED"/>
    <property type="match status" value="1"/>
</dbReference>
<name>A0A8X7Q1I8_BRACI</name>
<dbReference type="PANTHER" id="PTHR48152">
    <property type="entry name" value="F1C9.34 PROTEIN"/>
    <property type="match status" value="1"/>
</dbReference>
<dbReference type="OrthoDB" id="188042at2759"/>
<reference evidence="1 2" key="1">
    <citation type="submission" date="2020-02" db="EMBL/GenBank/DDBJ databases">
        <authorList>
            <person name="Ma Q."/>
            <person name="Huang Y."/>
            <person name="Song X."/>
            <person name="Pei D."/>
        </authorList>
    </citation>
    <scope>NUCLEOTIDE SEQUENCE [LARGE SCALE GENOMIC DNA]</scope>
    <source>
        <strain evidence="1">Sxm20200214</strain>
        <tissue evidence="1">Leaf</tissue>
    </source>
</reference>
<evidence type="ECO:0000313" key="1">
    <source>
        <dbReference type="EMBL" id="KAG2261188.1"/>
    </source>
</evidence>
<comment type="caution">
    <text evidence="1">The sequence shown here is derived from an EMBL/GenBank/DDBJ whole genome shotgun (WGS) entry which is preliminary data.</text>
</comment>
<organism evidence="1 2">
    <name type="scientific">Brassica carinata</name>
    <name type="common">Ethiopian mustard</name>
    <name type="synonym">Abyssinian cabbage</name>
    <dbReference type="NCBI Taxonomy" id="52824"/>
    <lineage>
        <taxon>Eukaryota</taxon>
        <taxon>Viridiplantae</taxon>
        <taxon>Streptophyta</taxon>
        <taxon>Embryophyta</taxon>
        <taxon>Tracheophyta</taxon>
        <taxon>Spermatophyta</taxon>
        <taxon>Magnoliopsida</taxon>
        <taxon>eudicotyledons</taxon>
        <taxon>Gunneridae</taxon>
        <taxon>Pentapetalae</taxon>
        <taxon>rosids</taxon>
        <taxon>malvids</taxon>
        <taxon>Brassicales</taxon>
        <taxon>Brassicaceae</taxon>
        <taxon>Brassiceae</taxon>
        <taxon>Brassica</taxon>
    </lineage>
</organism>
<dbReference type="EMBL" id="JAAMPC010000014">
    <property type="protein sequence ID" value="KAG2261188.1"/>
    <property type="molecule type" value="Genomic_DNA"/>
</dbReference>
<dbReference type="Proteomes" id="UP000886595">
    <property type="component" value="Unassembled WGS sequence"/>
</dbReference>
<accession>A0A8X7Q1I8</accession>
<dbReference type="AlphaFoldDB" id="A0A8X7Q1I8"/>
<gene>
    <name evidence="1" type="ORF">Bca52824_068267</name>
</gene>
<keyword evidence="2" id="KW-1185">Reference proteome</keyword>